<evidence type="ECO:0000313" key="1">
    <source>
        <dbReference type="EMBL" id="MFC4104586.1"/>
    </source>
</evidence>
<accession>A0ABV8KEU7</accession>
<dbReference type="PROSITE" id="PS51257">
    <property type="entry name" value="PROKAR_LIPOPROTEIN"/>
    <property type="match status" value="1"/>
</dbReference>
<dbReference type="EMBL" id="JBHSBN010000001">
    <property type="protein sequence ID" value="MFC4104586.1"/>
    <property type="molecule type" value="Genomic_DNA"/>
</dbReference>
<sequence>MNSTPHRRLRSTSVRLGTVTALALSLTACDPTGDGCDSDRKRSSAAGVTVAAGSVTVLAAGSTGSTGGQTTTAALPDRGGFGTQLASCGG</sequence>
<evidence type="ECO:0000313" key="2">
    <source>
        <dbReference type="Proteomes" id="UP001595868"/>
    </source>
</evidence>
<gene>
    <name evidence="1" type="ORF">ACFOX0_01340</name>
</gene>
<name>A0ABV8KEU7_9ACTN</name>
<organism evidence="1 2">
    <name type="scientific">Micromonospora zhanjiangensis</name>
    <dbReference type="NCBI Taxonomy" id="1522057"/>
    <lineage>
        <taxon>Bacteria</taxon>
        <taxon>Bacillati</taxon>
        <taxon>Actinomycetota</taxon>
        <taxon>Actinomycetes</taxon>
        <taxon>Micromonosporales</taxon>
        <taxon>Micromonosporaceae</taxon>
        <taxon>Micromonospora</taxon>
    </lineage>
</organism>
<reference evidence="2" key="1">
    <citation type="journal article" date="2019" name="Int. J. Syst. Evol. Microbiol.">
        <title>The Global Catalogue of Microorganisms (GCM) 10K type strain sequencing project: providing services to taxonomists for standard genome sequencing and annotation.</title>
        <authorList>
            <consortium name="The Broad Institute Genomics Platform"/>
            <consortium name="The Broad Institute Genome Sequencing Center for Infectious Disease"/>
            <person name="Wu L."/>
            <person name="Ma J."/>
        </authorList>
    </citation>
    <scope>NUCLEOTIDE SEQUENCE [LARGE SCALE GENOMIC DNA]</scope>
    <source>
        <strain evidence="2">2902at01</strain>
    </source>
</reference>
<comment type="caution">
    <text evidence="1">The sequence shown here is derived from an EMBL/GenBank/DDBJ whole genome shotgun (WGS) entry which is preliminary data.</text>
</comment>
<dbReference type="Proteomes" id="UP001595868">
    <property type="component" value="Unassembled WGS sequence"/>
</dbReference>
<proteinExistence type="predicted"/>
<keyword evidence="2" id="KW-1185">Reference proteome</keyword>
<protein>
    <submittedName>
        <fullName evidence="1">Uncharacterized protein</fullName>
    </submittedName>
</protein>
<dbReference type="RefSeq" id="WP_377541515.1">
    <property type="nucleotide sequence ID" value="NZ_JBHSBN010000001.1"/>
</dbReference>